<feature type="transmembrane region" description="Helical" evidence="1">
    <location>
        <begin position="264"/>
        <end position="287"/>
    </location>
</feature>
<feature type="signal peptide" evidence="2">
    <location>
        <begin position="1"/>
        <end position="25"/>
    </location>
</feature>
<feature type="transmembrane region" description="Helical" evidence="1">
    <location>
        <begin position="299"/>
        <end position="320"/>
    </location>
</feature>
<feature type="transmembrane region" description="Helical" evidence="1">
    <location>
        <begin position="156"/>
        <end position="173"/>
    </location>
</feature>
<name>A0ABU3VKY1_9RHOB</name>
<proteinExistence type="predicted"/>
<comment type="caution">
    <text evidence="3">The sequence shown here is derived from an EMBL/GenBank/DDBJ whole genome shotgun (WGS) entry which is preliminary data.</text>
</comment>
<dbReference type="Pfam" id="PF13795">
    <property type="entry name" value="HupE_UreJ_2"/>
    <property type="match status" value="1"/>
</dbReference>
<dbReference type="Proteomes" id="UP001255416">
    <property type="component" value="Unassembled WGS sequence"/>
</dbReference>
<dbReference type="RefSeq" id="WP_316782243.1">
    <property type="nucleotide sequence ID" value="NZ_JASMWN010000033.1"/>
</dbReference>
<dbReference type="InterPro" id="IPR032809">
    <property type="entry name" value="Put_HupE_UreJ"/>
</dbReference>
<evidence type="ECO:0000313" key="4">
    <source>
        <dbReference type="Proteomes" id="UP001255416"/>
    </source>
</evidence>
<feature type="transmembrane region" description="Helical" evidence="1">
    <location>
        <begin position="178"/>
        <end position="198"/>
    </location>
</feature>
<keyword evidence="2" id="KW-0732">Signal</keyword>
<dbReference type="EMBL" id="JASMWN010000033">
    <property type="protein sequence ID" value="MDU9006862.1"/>
    <property type="molecule type" value="Genomic_DNA"/>
</dbReference>
<evidence type="ECO:0000256" key="2">
    <source>
        <dbReference type="SAM" id="SignalP"/>
    </source>
</evidence>
<sequence length="328" mass="35090">MIRSARWVFLILTGLMVAISTPVTAHDLGLAQVTVSSTSEGDIILRSKLSATLDAQSPVLPGTCTGVTTSMMAPDRLNQWLETRIQCQKENIGTILLPWQVDGVFLISQAAGHESKTRFVPAGPGGVSLDLSDLNFQERGTLGIASLYAQLGIKHILIGLDHLALLVCLVLLARGMLLVRLVTAFTIGHSITLCLAALQVVKVPVTPVEVLIVLSVAYLARDVWLGRSLDRNSTVLMGGIGLLHGLGFASVLSEIGLPKSDLLLALLSFNIGIEIGQLAFLTFVIVLSNLFGRVAPNYLVKLTPGAASFLTGSLAMYWTFERIAGFYV</sequence>
<protein>
    <submittedName>
        <fullName evidence="3">HupE/UreJ family protein</fullName>
    </submittedName>
</protein>
<feature type="transmembrane region" description="Helical" evidence="1">
    <location>
        <begin position="233"/>
        <end position="252"/>
    </location>
</feature>
<reference evidence="4" key="1">
    <citation type="submission" date="2023-05" db="EMBL/GenBank/DDBJ databases">
        <title>Sedimentitalea sp. nov. JM2-8.</title>
        <authorList>
            <person name="Huang J."/>
        </authorList>
    </citation>
    <scope>NUCLEOTIDE SEQUENCE [LARGE SCALE GENOMIC DNA]</scope>
    <source>
        <strain evidence="4">KHS03</strain>
    </source>
</reference>
<keyword evidence="1" id="KW-0812">Transmembrane</keyword>
<keyword evidence="1" id="KW-0472">Membrane</keyword>
<keyword evidence="4" id="KW-1185">Reference proteome</keyword>
<evidence type="ECO:0000313" key="3">
    <source>
        <dbReference type="EMBL" id="MDU9006862.1"/>
    </source>
</evidence>
<accession>A0ABU3VKY1</accession>
<keyword evidence="1" id="KW-1133">Transmembrane helix</keyword>
<organism evidence="3 4">
    <name type="scientific">Sedimentitalea todarodis</name>
    <dbReference type="NCBI Taxonomy" id="1631240"/>
    <lineage>
        <taxon>Bacteria</taxon>
        <taxon>Pseudomonadati</taxon>
        <taxon>Pseudomonadota</taxon>
        <taxon>Alphaproteobacteria</taxon>
        <taxon>Rhodobacterales</taxon>
        <taxon>Paracoccaceae</taxon>
        <taxon>Sedimentitalea</taxon>
    </lineage>
</organism>
<feature type="chain" id="PRO_5046904924" evidence="2">
    <location>
        <begin position="26"/>
        <end position="328"/>
    </location>
</feature>
<feature type="transmembrane region" description="Helical" evidence="1">
    <location>
        <begin position="204"/>
        <end position="221"/>
    </location>
</feature>
<evidence type="ECO:0000256" key="1">
    <source>
        <dbReference type="SAM" id="Phobius"/>
    </source>
</evidence>
<gene>
    <name evidence="3" type="ORF">QO231_23795</name>
</gene>